<sequence>AGVQIPAAGQAHGRQPAKRLLVRGVSRARALQRRLRRSLDTLDPQGAPSHTPGGGRRNRARVRHRRGEEVRWGVDERAGHLPAHGLSPRRDGDFRARAAQFRSQPVHDKRLRQGRAVRPSAAGAGEVGKERQRAQRPRVFAVIVHRPRPPPERGGRQNIEEITVASTTPRRCRDEPGRPAGARLSAPRFAVARPVPHLAPSEEYKLDVSPGEEDEIRHRGEKRLCVRHVVGRLGDRSAFSRAAAAA</sequence>
<keyword evidence="3" id="KW-1185">Reference proteome</keyword>
<name>A0A8H7ZV93_9FUNG</name>
<organism evidence="2 3">
    <name type="scientific">Olpidium bornovanus</name>
    <dbReference type="NCBI Taxonomy" id="278681"/>
    <lineage>
        <taxon>Eukaryota</taxon>
        <taxon>Fungi</taxon>
        <taxon>Fungi incertae sedis</taxon>
        <taxon>Olpidiomycota</taxon>
        <taxon>Olpidiomycotina</taxon>
        <taxon>Olpidiomycetes</taxon>
        <taxon>Olpidiales</taxon>
        <taxon>Olpidiaceae</taxon>
        <taxon>Olpidium</taxon>
    </lineage>
</organism>
<evidence type="ECO:0000313" key="3">
    <source>
        <dbReference type="Proteomes" id="UP000673691"/>
    </source>
</evidence>
<gene>
    <name evidence="2" type="ORF">BJ554DRAFT_8260</name>
</gene>
<comment type="caution">
    <text evidence="2">The sequence shown here is derived from an EMBL/GenBank/DDBJ whole genome shotgun (WGS) entry which is preliminary data.</text>
</comment>
<evidence type="ECO:0000256" key="1">
    <source>
        <dbReference type="SAM" id="MobiDB-lite"/>
    </source>
</evidence>
<feature type="non-terminal residue" evidence="2">
    <location>
        <position position="1"/>
    </location>
</feature>
<dbReference type="Proteomes" id="UP000673691">
    <property type="component" value="Unassembled WGS sequence"/>
</dbReference>
<dbReference type="AlphaFoldDB" id="A0A8H7ZV93"/>
<feature type="region of interest" description="Disordered" evidence="1">
    <location>
        <begin position="107"/>
        <end position="134"/>
    </location>
</feature>
<evidence type="ECO:0000313" key="2">
    <source>
        <dbReference type="EMBL" id="KAG5459784.1"/>
    </source>
</evidence>
<reference evidence="2 3" key="1">
    <citation type="journal article" name="Sci. Rep.">
        <title>Genome-scale phylogenetic analyses confirm Olpidium as the closest living zoosporic fungus to the non-flagellated, terrestrial fungi.</title>
        <authorList>
            <person name="Chang Y."/>
            <person name="Rochon D."/>
            <person name="Sekimoto S."/>
            <person name="Wang Y."/>
            <person name="Chovatia M."/>
            <person name="Sandor L."/>
            <person name="Salamov A."/>
            <person name="Grigoriev I.V."/>
            <person name="Stajich J.E."/>
            <person name="Spatafora J.W."/>
        </authorList>
    </citation>
    <scope>NUCLEOTIDE SEQUENCE [LARGE SCALE GENOMIC DNA]</scope>
    <source>
        <strain evidence="2">S191</strain>
    </source>
</reference>
<proteinExistence type="predicted"/>
<accession>A0A8H7ZV93</accession>
<protein>
    <submittedName>
        <fullName evidence="2">Uncharacterized protein</fullName>
    </submittedName>
</protein>
<feature type="compositionally biased region" description="Basic residues" evidence="1">
    <location>
        <begin position="56"/>
        <end position="65"/>
    </location>
</feature>
<feature type="region of interest" description="Disordered" evidence="1">
    <location>
        <begin position="167"/>
        <end position="187"/>
    </location>
</feature>
<dbReference type="EMBL" id="JAEFCI010006307">
    <property type="protein sequence ID" value="KAG5459784.1"/>
    <property type="molecule type" value="Genomic_DNA"/>
</dbReference>
<feature type="region of interest" description="Disordered" evidence="1">
    <location>
        <begin position="36"/>
        <end position="65"/>
    </location>
</feature>